<evidence type="ECO:0008006" key="4">
    <source>
        <dbReference type="Google" id="ProtNLM"/>
    </source>
</evidence>
<proteinExistence type="predicted"/>
<dbReference type="Proteomes" id="UP001595868">
    <property type="component" value="Unassembled WGS sequence"/>
</dbReference>
<keyword evidence="3" id="KW-1185">Reference proteome</keyword>
<feature type="transmembrane region" description="Helical" evidence="1">
    <location>
        <begin position="54"/>
        <end position="75"/>
    </location>
</feature>
<feature type="transmembrane region" description="Helical" evidence="1">
    <location>
        <begin position="131"/>
        <end position="159"/>
    </location>
</feature>
<accession>A0ABV8KUC9</accession>
<dbReference type="RefSeq" id="WP_377550844.1">
    <property type="nucleotide sequence ID" value="NZ_JBHSBN010000024.1"/>
</dbReference>
<keyword evidence="1" id="KW-0472">Membrane</keyword>
<organism evidence="2 3">
    <name type="scientific">Micromonospora zhanjiangensis</name>
    <dbReference type="NCBI Taxonomy" id="1522057"/>
    <lineage>
        <taxon>Bacteria</taxon>
        <taxon>Bacillati</taxon>
        <taxon>Actinomycetota</taxon>
        <taxon>Actinomycetes</taxon>
        <taxon>Micromonosporales</taxon>
        <taxon>Micromonosporaceae</taxon>
        <taxon>Micromonospora</taxon>
    </lineage>
</organism>
<keyword evidence="1" id="KW-1133">Transmembrane helix</keyword>
<keyword evidence="1" id="KW-0812">Transmembrane</keyword>
<evidence type="ECO:0000313" key="2">
    <source>
        <dbReference type="EMBL" id="MFC4109472.1"/>
    </source>
</evidence>
<evidence type="ECO:0000256" key="1">
    <source>
        <dbReference type="SAM" id="Phobius"/>
    </source>
</evidence>
<feature type="transmembrane region" description="Helical" evidence="1">
    <location>
        <begin position="171"/>
        <end position="193"/>
    </location>
</feature>
<gene>
    <name evidence="2" type="ORF">ACFOX0_26515</name>
</gene>
<feature type="transmembrane region" description="Helical" evidence="1">
    <location>
        <begin position="105"/>
        <end position="125"/>
    </location>
</feature>
<reference evidence="3" key="1">
    <citation type="journal article" date="2019" name="Int. J. Syst. Evol. Microbiol.">
        <title>The Global Catalogue of Microorganisms (GCM) 10K type strain sequencing project: providing services to taxonomists for standard genome sequencing and annotation.</title>
        <authorList>
            <consortium name="The Broad Institute Genomics Platform"/>
            <consortium name="The Broad Institute Genome Sequencing Center for Infectious Disease"/>
            <person name="Wu L."/>
            <person name="Ma J."/>
        </authorList>
    </citation>
    <scope>NUCLEOTIDE SEQUENCE [LARGE SCALE GENOMIC DNA]</scope>
    <source>
        <strain evidence="3">2902at01</strain>
    </source>
</reference>
<feature type="transmembrane region" description="Helical" evidence="1">
    <location>
        <begin position="199"/>
        <end position="217"/>
    </location>
</feature>
<evidence type="ECO:0000313" key="3">
    <source>
        <dbReference type="Proteomes" id="UP001595868"/>
    </source>
</evidence>
<sequence>MSDTAGSWRQFGSGPLSRATARVYTLLVVEALLVLTTLPGAVPLLLLDRDASNLPLYALCALPVGPAVAAGLWTLRHQPLDLTDLRPAAVFWRGYRTNLVPVLRVWLPVLLLLTVEAVNLTHLAVAGVPDWWAVPLIVLAVVVTLGGVNALVITSLFAFRTRDVARLALYFLLRTPQVPLGSALLLLAAGTVTAVASEAVAALFGAVFVLALLRVAGPMIDAIGREFTP</sequence>
<dbReference type="EMBL" id="JBHSBN010000024">
    <property type="protein sequence ID" value="MFC4109472.1"/>
    <property type="molecule type" value="Genomic_DNA"/>
</dbReference>
<protein>
    <recommendedName>
        <fullName evidence="4">DUF624 domain-containing protein</fullName>
    </recommendedName>
</protein>
<name>A0ABV8KUC9_9ACTN</name>
<comment type="caution">
    <text evidence="2">The sequence shown here is derived from an EMBL/GenBank/DDBJ whole genome shotgun (WGS) entry which is preliminary data.</text>
</comment>
<feature type="transmembrane region" description="Helical" evidence="1">
    <location>
        <begin position="21"/>
        <end position="42"/>
    </location>
</feature>